<feature type="chain" id="PRO_5042267148" evidence="3">
    <location>
        <begin position="24"/>
        <end position="561"/>
    </location>
</feature>
<gene>
    <name evidence="5" type="ORF">AA314_04000</name>
</gene>
<evidence type="ECO:0000256" key="3">
    <source>
        <dbReference type="SAM" id="SignalP"/>
    </source>
</evidence>
<dbReference type="GO" id="GO:0008270">
    <property type="term" value="F:zinc ion binding"/>
    <property type="evidence" value="ECO:0007669"/>
    <property type="project" value="InterPro"/>
</dbReference>
<dbReference type="EMBL" id="CP011509">
    <property type="protein sequence ID" value="AKJ02374.1"/>
    <property type="molecule type" value="Genomic_DNA"/>
</dbReference>
<evidence type="ECO:0000313" key="5">
    <source>
        <dbReference type="EMBL" id="AKJ02374.1"/>
    </source>
</evidence>
<keyword evidence="3" id="KW-0732">Signal</keyword>
<dbReference type="GO" id="GO:0004222">
    <property type="term" value="F:metalloendopeptidase activity"/>
    <property type="evidence" value="ECO:0007669"/>
    <property type="project" value="InterPro"/>
</dbReference>
<sequence length="561" mass="58663">MMHTPRWKKLMFAASLAVLPACGMEAPESPETQGLDPQAPTELGQTRAAITTGPASCQAIKTANPAAADGPYVLFHGGDRSKPWSAWCRNMASTPAEYLSLPSTGPSLNFSQYTAGSNSSGGTNVRTLFTKVRIDPATLRVTTGDQTFSTSSGYLTHPVNNAVTSMSYAAAMNCDFGNPGLGNVDLRGTPFAAAPGQFALVGSYPSGAATYSSDNQVVDLWNRGDCGWMSVQGADHPFNGRSAQLQLQYRPSTPASCQALKTAHPAATDGEYVLYVNGDATKPWTAWCRNMASTPAEYLSLPSTGPSLNFSQYTAGSNSSGGTNVRTLFTKVRIDPATLRVTTGDQTFSTSSGYLTHPVNNAVTSMSYAAAMNCDYGNPGVGNVDLRGTPFAAAPGQFVASNPYVQGGATYSSNNQMVDLWSRGDCAWMSVQGADHPFNGRSAQLQLQYAPPPTQPTSGSFTYSASNTSSAAQNTTPYDVSLTTGQTLSFGTCGVSGASGSGDTYLRLYAPDGSYVAANDDACGGYLSFVGYTATQTGTYRIQAGCYSSGSCTGTVAFTIQ</sequence>
<proteinExistence type="predicted"/>
<reference evidence="5 6" key="1">
    <citation type="submission" date="2015-05" db="EMBL/GenBank/DDBJ databases">
        <title>Genome assembly of Archangium gephyra DSM 2261.</title>
        <authorList>
            <person name="Sharma G."/>
            <person name="Subramanian S."/>
        </authorList>
    </citation>
    <scope>NUCLEOTIDE SEQUENCE [LARGE SCALE GENOMIC DNA]</scope>
    <source>
        <strain evidence="5 6">DSM 2261</strain>
    </source>
</reference>
<evidence type="ECO:0000256" key="1">
    <source>
        <dbReference type="ARBA" id="ARBA00022723"/>
    </source>
</evidence>
<dbReference type="Gene3D" id="2.60.120.380">
    <property type="match status" value="1"/>
</dbReference>
<dbReference type="AlphaFoldDB" id="A0AAC8Q7F0"/>
<organism evidence="5 6">
    <name type="scientific">Archangium gephyra</name>
    <dbReference type="NCBI Taxonomy" id="48"/>
    <lineage>
        <taxon>Bacteria</taxon>
        <taxon>Pseudomonadati</taxon>
        <taxon>Myxococcota</taxon>
        <taxon>Myxococcia</taxon>
        <taxon>Myxococcales</taxon>
        <taxon>Cystobacterineae</taxon>
        <taxon>Archangiaceae</taxon>
        <taxon>Archangium</taxon>
    </lineage>
</organism>
<name>A0AAC8Q7F0_9BACT</name>
<feature type="domain" description="GON" evidence="4">
    <location>
        <begin position="255"/>
        <end position="314"/>
    </location>
</feature>
<evidence type="ECO:0000259" key="4">
    <source>
        <dbReference type="Pfam" id="PF08685"/>
    </source>
</evidence>
<evidence type="ECO:0000256" key="2">
    <source>
        <dbReference type="SAM" id="MobiDB-lite"/>
    </source>
</evidence>
<dbReference type="Pfam" id="PF08685">
    <property type="entry name" value="GON"/>
    <property type="match status" value="1"/>
</dbReference>
<dbReference type="KEGG" id="age:AA314_04000"/>
<feature type="signal peptide" evidence="3">
    <location>
        <begin position="1"/>
        <end position="23"/>
    </location>
</feature>
<dbReference type="Proteomes" id="UP000035579">
    <property type="component" value="Chromosome"/>
</dbReference>
<feature type="region of interest" description="Disordered" evidence="2">
    <location>
        <begin position="448"/>
        <end position="474"/>
    </location>
</feature>
<dbReference type="InterPro" id="IPR012314">
    <property type="entry name" value="Pept_M12B_GON-ADAMTSs"/>
</dbReference>
<accession>A0AAC8Q7F0</accession>
<evidence type="ECO:0000313" key="6">
    <source>
        <dbReference type="Proteomes" id="UP000035579"/>
    </source>
</evidence>
<keyword evidence="1" id="KW-0479">Metal-binding</keyword>
<feature type="compositionally biased region" description="Low complexity" evidence="2">
    <location>
        <begin position="458"/>
        <end position="474"/>
    </location>
</feature>
<dbReference type="RefSeq" id="WP_156349870.1">
    <property type="nucleotide sequence ID" value="NZ_CP011509.1"/>
</dbReference>
<protein>
    <submittedName>
        <fullName evidence="5">Trypsin domain protein</fullName>
    </submittedName>
</protein>